<dbReference type="Pfam" id="PF14693">
    <property type="entry name" value="Ribosomal_TL5_C"/>
    <property type="match status" value="1"/>
</dbReference>
<sequence length="191" mass="21202">MDTLKAEKRSKEVKAKKLRREGFVTGNVIGKEIETSIPVKMNKQDVERLLKTNGKGSTITLDVEGTSYNVLIKDVIYNSLKGQLEEVDFQALVSGEKVHSVAEIVLLNHEKVIGGVLEQMLEEISFRAYPDALVDKVEIDAGELHAGDAVHVKDLDIAKNPKIDILTDPETIVVRVQEVHNTSENEEETEA</sequence>
<keyword evidence="4" id="KW-0687">Ribonucleoprotein</keyword>
<reference evidence="7" key="1">
    <citation type="submission" date="2020-08" db="EMBL/GenBank/DDBJ databases">
        <authorList>
            <person name="Cejkova D."/>
            <person name="Kubasova T."/>
            <person name="Jahodarova E."/>
            <person name="Rychlik I."/>
        </authorList>
    </citation>
    <scope>NUCLEOTIDE SEQUENCE</scope>
    <source>
        <strain evidence="7">An420c</strain>
    </source>
</reference>
<evidence type="ECO:0000256" key="4">
    <source>
        <dbReference type="ARBA" id="ARBA00023274"/>
    </source>
</evidence>
<dbReference type="Gene3D" id="2.170.120.20">
    <property type="entry name" value="Ribosomal protein L25, beta domain"/>
    <property type="match status" value="1"/>
</dbReference>
<feature type="domain" description="Large ribosomal subunit protein bL25 L25" evidence="5">
    <location>
        <begin position="4"/>
        <end position="89"/>
    </location>
</feature>
<keyword evidence="2" id="KW-0694">RNA-binding</keyword>
<dbReference type="RefSeq" id="WP_204909561.1">
    <property type="nucleotide sequence ID" value="NZ_JACJLV010000042.1"/>
</dbReference>
<evidence type="ECO:0000256" key="3">
    <source>
        <dbReference type="ARBA" id="ARBA00022980"/>
    </source>
</evidence>
<dbReference type="InterPro" id="IPR011035">
    <property type="entry name" value="Ribosomal_bL25/Gln-tRNA_synth"/>
</dbReference>
<gene>
    <name evidence="7" type="ORF">H6A13_10770</name>
</gene>
<comment type="caution">
    <text evidence="7">The sequence shown here is derived from an EMBL/GenBank/DDBJ whole genome shotgun (WGS) entry which is preliminary data.</text>
</comment>
<organism evidence="7 8">
    <name type="scientific">Mordavella massiliensis</name>
    <dbReference type="NCBI Taxonomy" id="1871024"/>
    <lineage>
        <taxon>Bacteria</taxon>
        <taxon>Bacillati</taxon>
        <taxon>Bacillota</taxon>
        <taxon>Clostridia</taxon>
        <taxon>Eubacteriales</taxon>
        <taxon>Clostridiaceae</taxon>
        <taxon>Mordavella</taxon>
    </lineage>
</organism>
<dbReference type="GO" id="GO:0003735">
    <property type="term" value="F:structural constituent of ribosome"/>
    <property type="evidence" value="ECO:0007669"/>
    <property type="project" value="InterPro"/>
</dbReference>
<proteinExistence type="predicted"/>
<dbReference type="NCBIfam" id="TIGR00731">
    <property type="entry name" value="bL25_bact_ctc"/>
    <property type="match status" value="1"/>
</dbReference>
<keyword evidence="3 7" id="KW-0689">Ribosomal protein</keyword>
<dbReference type="InterPro" id="IPR020057">
    <property type="entry name" value="Ribosomal_bL25_b-dom"/>
</dbReference>
<dbReference type="Gene3D" id="2.40.240.10">
    <property type="entry name" value="Ribosomal Protein L25, Chain P"/>
    <property type="match status" value="1"/>
</dbReference>
<dbReference type="InterPro" id="IPR020930">
    <property type="entry name" value="Ribosomal_uL5_bac-type"/>
</dbReference>
<evidence type="ECO:0000313" key="7">
    <source>
        <dbReference type="EMBL" id="MBM6827568.1"/>
    </source>
</evidence>
<dbReference type="Pfam" id="PF01386">
    <property type="entry name" value="Ribosomal_L25p"/>
    <property type="match status" value="1"/>
</dbReference>
<dbReference type="InterPro" id="IPR001021">
    <property type="entry name" value="Ribosomal_bL25_long"/>
</dbReference>
<accession>A0A938X5T8</accession>
<evidence type="ECO:0000313" key="8">
    <source>
        <dbReference type="Proteomes" id="UP000713880"/>
    </source>
</evidence>
<dbReference type="PANTHER" id="PTHR33284">
    <property type="entry name" value="RIBOSOMAL PROTEIN L25/GLN-TRNA SYNTHETASE, ANTI-CODON-BINDING DOMAIN-CONTAINING PROTEIN"/>
    <property type="match status" value="1"/>
</dbReference>
<dbReference type="GO" id="GO:0008097">
    <property type="term" value="F:5S rRNA binding"/>
    <property type="evidence" value="ECO:0007669"/>
    <property type="project" value="InterPro"/>
</dbReference>
<dbReference type="InterPro" id="IPR037121">
    <property type="entry name" value="Ribosomal_bL25_C"/>
</dbReference>
<keyword evidence="1" id="KW-0699">rRNA-binding</keyword>
<dbReference type="EMBL" id="JACJLV010000042">
    <property type="protein sequence ID" value="MBM6827568.1"/>
    <property type="molecule type" value="Genomic_DNA"/>
</dbReference>
<name>A0A938X5T8_9CLOT</name>
<evidence type="ECO:0000259" key="5">
    <source>
        <dbReference type="Pfam" id="PF01386"/>
    </source>
</evidence>
<dbReference type="InterPro" id="IPR020056">
    <property type="entry name" value="Rbsml_bL25/Gln-tRNA_synth_N"/>
</dbReference>
<dbReference type="GO" id="GO:0022625">
    <property type="term" value="C:cytosolic large ribosomal subunit"/>
    <property type="evidence" value="ECO:0007669"/>
    <property type="project" value="TreeGrafter"/>
</dbReference>
<reference evidence="7" key="2">
    <citation type="journal article" date="2021" name="Sci. Rep.">
        <title>The distribution of antibiotic resistance genes in chicken gut microbiota commensals.</title>
        <authorList>
            <person name="Juricova H."/>
            <person name="Matiasovicova J."/>
            <person name="Kubasova T."/>
            <person name="Cejkova D."/>
            <person name="Rychlik I."/>
        </authorList>
    </citation>
    <scope>NUCLEOTIDE SEQUENCE</scope>
    <source>
        <strain evidence="7">An420c</strain>
    </source>
</reference>
<evidence type="ECO:0000256" key="2">
    <source>
        <dbReference type="ARBA" id="ARBA00022884"/>
    </source>
</evidence>
<dbReference type="CDD" id="cd00495">
    <property type="entry name" value="Ribosomal_L25_TL5_CTC"/>
    <property type="match status" value="1"/>
</dbReference>
<dbReference type="Proteomes" id="UP000713880">
    <property type="component" value="Unassembled WGS sequence"/>
</dbReference>
<keyword evidence="8" id="KW-1185">Reference proteome</keyword>
<dbReference type="SUPFAM" id="SSF50715">
    <property type="entry name" value="Ribosomal protein L25-like"/>
    <property type="match status" value="1"/>
</dbReference>
<dbReference type="GO" id="GO:0006412">
    <property type="term" value="P:translation"/>
    <property type="evidence" value="ECO:0007669"/>
    <property type="project" value="InterPro"/>
</dbReference>
<protein>
    <submittedName>
        <fullName evidence="7">50S ribosomal protein L25</fullName>
    </submittedName>
</protein>
<evidence type="ECO:0000256" key="1">
    <source>
        <dbReference type="ARBA" id="ARBA00022730"/>
    </source>
</evidence>
<dbReference type="InterPro" id="IPR029751">
    <property type="entry name" value="Ribosomal_L25_dom"/>
</dbReference>
<evidence type="ECO:0000259" key="6">
    <source>
        <dbReference type="Pfam" id="PF14693"/>
    </source>
</evidence>
<dbReference type="PANTHER" id="PTHR33284:SF1">
    <property type="entry name" value="RIBOSOMAL PROTEIN L25_GLN-TRNA SYNTHETASE, ANTI-CODON-BINDING DOMAIN-CONTAINING PROTEIN"/>
    <property type="match status" value="1"/>
</dbReference>
<dbReference type="AlphaFoldDB" id="A0A938X5T8"/>
<feature type="domain" description="Large ribosomal subunit protein bL25 beta" evidence="6">
    <location>
        <begin position="100"/>
        <end position="178"/>
    </location>
</feature>